<dbReference type="SUPFAM" id="SSF55347">
    <property type="entry name" value="Glyceraldehyde-3-phosphate dehydrogenase-like, C-terminal domain"/>
    <property type="match status" value="1"/>
</dbReference>
<dbReference type="GO" id="GO:0000166">
    <property type="term" value="F:nucleotide binding"/>
    <property type="evidence" value="ECO:0007669"/>
    <property type="project" value="InterPro"/>
</dbReference>
<dbReference type="SUPFAM" id="SSF51735">
    <property type="entry name" value="NAD(P)-binding Rossmann-fold domains"/>
    <property type="match status" value="1"/>
</dbReference>
<proteinExistence type="predicted"/>
<organism evidence="4">
    <name type="scientific">hydrothermal vent metagenome</name>
    <dbReference type="NCBI Taxonomy" id="652676"/>
    <lineage>
        <taxon>unclassified sequences</taxon>
        <taxon>metagenomes</taxon>
        <taxon>ecological metagenomes</taxon>
    </lineage>
</organism>
<feature type="domain" description="Gfo/Idh/MocA-like oxidoreductase N-terminal" evidence="2">
    <location>
        <begin position="7"/>
        <end position="120"/>
    </location>
</feature>
<keyword evidence="1 4" id="KW-0560">Oxidoreductase</keyword>
<dbReference type="AlphaFoldDB" id="A0A160TWF8"/>
<dbReference type="InterPro" id="IPR004104">
    <property type="entry name" value="Gfo/Idh/MocA-like_OxRdtase_C"/>
</dbReference>
<evidence type="ECO:0000259" key="3">
    <source>
        <dbReference type="Pfam" id="PF02894"/>
    </source>
</evidence>
<dbReference type="InterPro" id="IPR000683">
    <property type="entry name" value="Gfo/Idh/MocA-like_OxRdtase_N"/>
</dbReference>
<accession>A0A160TWF8</accession>
<protein>
    <submittedName>
        <fullName evidence="4">Oxidoreductase</fullName>
        <ecNumber evidence="4">1.1.1.-</ecNumber>
    </submittedName>
</protein>
<evidence type="ECO:0000256" key="1">
    <source>
        <dbReference type="ARBA" id="ARBA00023002"/>
    </source>
</evidence>
<dbReference type="PANTHER" id="PTHR43818:SF11">
    <property type="entry name" value="BCDNA.GH03377"/>
    <property type="match status" value="1"/>
</dbReference>
<dbReference type="InterPro" id="IPR036291">
    <property type="entry name" value="NAD(P)-bd_dom_sf"/>
</dbReference>
<dbReference type="Gene3D" id="3.40.50.720">
    <property type="entry name" value="NAD(P)-binding Rossmann-like Domain"/>
    <property type="match status" value="1"/>
</dbReference>
<dbReference type="GO" id="GO:0016491">
    <property type="term" value="F:oxidoreductase activity"/>
    <property type="evidence" value="ECO:0007669"/>
    <property type="project" value="UniProtKB-KW"/>
</dbReference>
<dbReference type="PANTHER" id="PTHR43818">
    <property type="entry name" value="BCDNA.GH03377"/>
    <property type="match status" value="1"/>
</dbReference>
<evidence type="ECO:0000313" key="4">
    <source>
        <dbReference type="EMBL" id="CUS53855.1"/>
    </source>
</evidence>
<feature type="domain" description="Gfo/Idh/MocA-like oxidoreductase C-terminal" evidence="3">
    <location>
        <begin position="138"/>
        <end position="317"/>
    </location>
</feature>
<dbReference type="InterPro" id="IPR050463">
    <property type="entry name" value="Gfo/Idh/MocA_oxidrdct_glycsds"/>
</dbReference>
<sequence>MTERHGIGFIGLGSIGQRMLAQAWNHPRVKPTVAWDLATERLAQTVANSAGLRAAADVNSLINDDSVDVVYIASPPLTHAAYANAALDVGKPVLCEKPLGIDVATSETLAVRATASGIAHGVNFIFASAHPATQIEQALARAELGEIKGVEAQLHLPNWARRRYAEAPWLMESDQGGFVREVLSHFIYLTERLFGPAVVNNSHCRQGLRHGSAITGVVAELTCGDIPINVYGSTLGCGPDVCNYTVWGEHCSYRVYDLYGLQVTTGECWLDSNTADTDPASDWHQRQYDQLASMLDGQPHTLPDFASGLSVQRLIEGILEG</sequence>
<reference evidence="4" key="1">
    <citation type="submission" date="2015-10" db="EMBL/GenBank/DDBJ databases">
        <authorList>
            <person name="Gilbert D.G."/>
        </authorList>
    </citation>
    <scope>NUCLEOTIDE SEQUENCE</scope>
</reference>
<gene>
    <name evidence="4" type="ORF">MGWOODY_XGa2920</name>
</gene>
<dbReference type="EMBL" id="CZRL01000098">
    <property type="protein sequence ID" value="CUS53855.1"/>
    <property type="molecule type" value="Genomic_DNA"/>
</dbReference>
<dbReference type="Gene3D" id="3.30.360.10">
    <property type="entry name" value="Dihydrodipicolinate Reductase, domain 2"/>
    <property type="match status" value="1"/>
</dbReference>
<name>A0A160TWF8_9ZZZZ</name>
<dbReference type="Pfam" id="PF02894">
    <property type="entry name" value="GFO_IDH_MocA_C"/>
    <property type="match status" value="1"/>
</dbReference>
<dbReference type="Pfam" id="PF01408">
    <property type="entry name" value="GFO_IDH_MocA"/>
    <property type="match status" value="1"/>
</dbReference>
<evidence type="ECO:0000259" key="2">
    <source>
        <dbReference type="Pfam" id="PF01408"/>
    </source>
</evidence>
<dbReference type="EC" id="1.1.1.-" evidence="4"/>